<dbReference type="PANTHER" id="PTHR30349">
    <property type="entry name" value="PHAGE INTEGRASE-RELATED"/>
    <property type="match status" value="1"/>
</dbReference>
<accession>A0A285PE86</accession>
<dbReference type="RefSeq" id="WP_141401257.1">
    <property type="nucleotide sequence ID" value="NZ_OBEL01000003.1"/>
</dbReference>
<dbReference type="PANTHER" id="PTHR30349:SF82">
    <property type="entry name" value="INTEGRASE_RECOMBINASE YOEC-RELATED"/>
    <property type="match status" value="1"/>
</dbReference>
<dbReference type="InterPro" id="IPR011010">
    <property type="entry name" value="DNA_brk_join_enz"/>
</dbReference>
<dbReference type="SUPFAM" id="SSF56349">
    <property type="entry name" value="DNA breaking-rejoining enzymes"/>
    <property type="match status" value="1"/>
</dbReference>
<dbReference type="AlphaFoldDB" id="A0A285PE86"/>
<evidence type="ECO:0000259" key="4">
    <source>
        <dbReference type="PROSITE" id="PS51898"/>
    </source>
</evidence>
<dbReference type="Gene3D" id="1.10.443.10">
    <property type="entry name" value="Intergrase catalytic core"/>
    <property type="match status" value="1"/>
</dbReference>
<dbReference type="GO" id="GO:0003677">
    <property type="term" value="F:DNA binding"/>
    <property type="evidence" value="ECO:0007669"/>
    <property type="project" value="InterPro"/>
</dbReference>
<feature type="domain" description="Tyr recombinase" evidence="4">
    <location>
        <begin position="25"/>
        <end position="210"/>
    </location>
</feature>
<dbReference type="OrthoDB" id="5297095at2"/>
<gene>
    <name evidence="5" type="ORF">SAMN06265368_3169</name>
</gene>
<evidence type="ECO:0000313" key="5">
    <source>
        <dbReference type="EMBL" id="SNZ20070.1"/>
    </source>
</evidence>
<dbReference type="InterPro" id="IPR050090">
    <property type="entry name" value="Tyrosine_recombinase_XerCD"/>
</dbReference>
<dbReference type="Pfam" id="PF00589">
    <property type="entry name" value="Phage_integrase"/>
    <property type="match status" value="1"/>
</dbReference>
<keyword evidence="1" id="KW-0229">DNA integration</keyword>
<feature type="compositionally biased region" description="Polar residues" evidence="3">
    <location>
        <begin position="1"/>
        <end position="12"/>
    </location>
</feature>
<dbReference type="InterPro" id="IPR002104">
    <property type="entry name" value="Integrase_catalytic"/>
</dbReference>
<evidence type="ECO:0000256" key="3">
    <source>
        <dbReference type="SAM" id="MobiDB-lite"/>
    </source>
</evidence>
<evidence type="ECO:0000256" key="2">
    <source>
        <dbReference type="ARBA" id="ARBA00023172"/>
    </source>
</evidence>
<sequence length="218" mass="24671">MLADLTPSNMPNDTGHPWNKDRAVGQKRPFTQDQIRQLANLLKDAERQRELTLFCLGIDTMLRSSDLVRLRVRDLIDQNGQPKPDFSSSQQKTGAAVVSVITPFSQAALRTWIEVGNLSRRDYLFTSRSGDGSKPITTNFLRRLVKKWAAELGLDPTDYSGHSLRRSKPSHLYAQGVRPEMLRLLLGHKSLQSTQAYLGIDQNEALALARKFDCFKEF</sequence>
<dbReference type="GO" id="GO:0015074">
    <property type="term" value="P:DNA integration"/>
    <property type="evidence" value="ECO:0007669"/>
    <property type="project" value="UniProtKB-KW"/>
</dbReference>
<dbReference type="InterPro" id="IPR013762">
    <property type="entry name" value="Integrase-like_cat_sf"/>
</dbReference>
<dbReference type="PROSITE" id="PS51898">
    <property type="entry name" value="TYR_RECOMBINASE"/>
    <property type="match status" value="1"/>
</dbReference>
<evidence type="ECO:0000256" key="1">
    <source>
        <dbReference type="ARBA" id="ARBA00022908"/>
    </source>
</evidence>
<dbReference type="GO" id="GO:0006310">
    <property type="term" value="P:DNA recombination"/>
    <property type="evidence" value="ECO:0007669"/>
    <property type="project" value="UniProtKB-KW"/>
</dbReference>
<organism evidence="5 6">
    <name type="scientific">Cohaesibacter gelatinilyticus</name>
    <dbReference type="NCBI Taxonomy" id="372072"/>
    <lineage>
        <taxon>Bacteria</taxon>
        <taxon>Pseudomonadati</taxon>
        <taxon>Pseudomonadota</taxon>
        <taxon>Alphaproteobacteria</taxon>
        <taxon>Hyphomicrobiales</taxon>
        <taxon>Cohaesibacteraceae</taxon>
    </lineage>
</organism>
<name>A0A285PE86_9HYPH</name>
<evidence type="ECO:0000313" key="6">
    <source>
        <dbReference type="Proteomes" id="UP000219439"/>
    </source>
</evidence>
<dbReference type="Proteomes" id="UP000219439">
    <property type="component" value="Unassembled WGS sequence"/>
</dbReference>
<keyword evidence="6" id="KW-1185">Reference proteome</keyword>
<proteinExistence type="predicted"/>
<protein>
    <submittedName>
        <fullName evidence="5">Phage integrase family protein</fullName>
    </submittedName>
</protein>
<keyword evidence="2" id="KW-0233">DNA recombination</keyword>
<feature type="region of interest" description="Disordered" evidence="3">
    <location>
        <begin position="1"/>
        <end position="26"/>
    </location>
</feature>
<reference evidence="5 6" key="1">
    <citation type="submission" date="2017-09" db="EMBL/GenBank/DDBJ databases">
        <authorList>
            <person name="Ehlers B."/>
            <person name="Leendertz F.H."/>
        </authorList>
    </citation>
    <scope>NUCLEOTIDE SEQUENCE [LARGE SCALE GENOMIC DNA]</scope>
    <source>
        <strain evidence="5 6">DSM 18289</strain>
    </source>
</reference>
<dbReference type="EMBL" id="OBEL01000003">
    <property type="protein sequence ID" value="SNZ20070.1"/>
    <property type="molecule type" value="Genomic_DNA"/>
</dbReference>